<evidence type="ECO:0000256" key="1">
    <source>
        <dbReference type="SAM" id="SignalP"/>
    </source>
</evidence>
<gene>
    <name evidence="2" type="ORF">GOODEAATRI_007825</name>
</gene>
<name>A0ABV0PW82_9TELE</name>
<feature type="signal peptide" evidence="1">
    <location>
        <begin position="1"/>
        <end position="18"/>
    </location>
</feature>
<keyword evidence="1" id="KW-0732">Signal</keyword>
<feature type="chain" id="PRO_5046435476" evidence="1">
    <location>
        <begin position="19"/>
        <end position="61"/>
    </location>
</feature>
<accession>A0ABV0PW82</accession>
<keyword evidence="3" id="KW-1185">Reference proteome</keyword>
<feature type="non-terminal residue" evidence="2">
    <location>
        <position position="1"/>
    </location>
</feature>
<evidence type="ECO:0000313" key="2">
    <source>
        <dbReference type="EMBL" id="MEQ2187755.1"/>
    </source>
</evidence>
<dbReference type="EMBL" id="JAHRIO010090365">
    <property type="protein sequence ID" value="MEQ2187755.1"/>
    <property type="molecule type" value="Genomic_DNA"/>
</dbReference>
<comment type="caution">
    <text evidence="2">The sequence shown here is derived from an EMBL/GenBank/DDBJ whole genome shotgun (WGS) entry which is preliminary data.</text>
</comment>
<reference evidence="2 3" key="1">
    <citation type="submission" date="2021-06" db="EMBL/GenBank/DDBJ databases">
        <authorList>
            <person name="Palmer J.M."/>
        </authorList>
    </citation>
    <scope>NUCLEOTIDE SEQUENCE [LARGE SCALE GENOMIC DNA]</scope>
    <source>
        <strain evidence="2 3">GA_2019</strain>
        <tissue evidence="2">Muscle</tissue>
    </source>
</reference>
<dbReference type="Proteomes" id="UP001476798">
    <property type="component" value="Unassembled WGS sequence"/>
</dbReference>
<evidence type="ECO:0000313" key="3">
    <source>
        <dbReference type="Proteomes" id="UP001476798"/>
    </source>
</evidence>
<protein>
    <submittedName>
        <fullName evidence="2">Uncharacterized protein</fullName>
    </submittedName>
</protein>
<organism evidence="2 3">
    <name type="scientific">Goodea atripinnis</name>
    <dbReference type="NCBI Taxonomy" id="208336"/>
    <lineage>
        <taxon>Eukaryota</taxon>
        <taxon>Metazoa</taxon>
        <taxon>Chordata</taxon>
        <taxon>Craniata</taxon>
        <taxon>Vertebrata</taxon>
        <taxon>Euteleostomi</taxon>
        <taxon>Actinopterygii</taxon>
        <taxon>Neopterygii</taxon>
        <taxon>Teleostei</taxon>
        <taxon>Neoteleostei</taxon>
        <taxon>Acanthomorphata</taxon>
        <taxon>Ovalentaria</taxon>
        <taxon>Atherinomorphae</taxon>
        <taxon>Cyprinodontiformes</taxon>
        <taxon>Goodeidae</taxon>
        <taxon>Goodea</taxon>
    </lineage>
</organism>
<sequence>LSVLGGGLFLPLLGCGTALSVLWDICGLRDGLCGTASLLVELNRPSHELYQTLWAQVVLSL</sequence>
<proteinExistence type="predicted"/>